<accession>A0A183B8T1</accession>
<dbReference type="EMBL" id="UZAN01061186">
    <property type="protein sequence ID" value="VDP92889.1"/>
    <property type="molecule type" value="Genomic_DNA"/>
</dbReference>
<gene>
    <name evidence="1" type="ORF">ECPE_LOCUS15617</name>
</gene>
<keyword evidence="2" id="KW-1185">Reference proteome</keyword>
<evidence type="ECO:0000313" key="2">
    <source>
        <dbReference type="Proteomes" id="UP000272942"/>
    </source>
</evidence>
<reference evidence="1 2" key="2">
    <citation type="submission" date="2018-11" db="EMBL/GenBank/DDBJ databases">
        <authorList>
            <consortium name="Pathogen Informatics"/>
        </authorList>
    </citation>
    <scope>NUCLEOTIDE SEQUENCE [LARGE SCALE GENOMIC DNA]</scope>
    <source>
        <strain evidence="1 2">Egypt</strain>
    </source>
</reference>
<evidence type="ECO:0000313" key="3">
    <source>
        <dbReference type="WBParaSite" id="ECPE_0001565601-mRNA-1"/>
    </source>
</evidence>
<sequence>MESIVADLLMEHFENSDLLSRAQHGFRQTGTCTTNLLLAGDEWTKAVDKGDPVDVVYLNLSKERVRSGKPRNNAT</sequence>
<dbReference type="WBParaSite" id="ECPE_0001565601-mRNA-1">
    <property type="protein sequence ID" value="ECPE_0001565601-mRNA-1"/>
    <property type="gene ID" value="ECPE_0001565601"/>
</dbReference>
<dbReference type="OrthoDB" id="6144369at2759"/>
<proteinExistence type="predicted"/>
<reference evidence="3" key="1">
    <citation type="submission" date="2016-06" db="UniProtKB">
        <authorList>
            <consortium name="WormBaseParasite"/>
        </authorList>
    </citation>
    <scope>IDENTIFICATION</scope>
</reference>
<protein>
    <submittedName>
        <fullName evidence="3">Reverse transcriptase domain-containing protein</fullName>
    </submittedName>
</protein>
<dbReference type="Proteomes" id="UP000272942">
    <property type="component" value="Unassembled WGS sequence"/>
</dbReference>
<organism evidence="3">
    <name type="scientific">Echinostoma caproni</name>
    <dbReference type="NCBI Taxonomy" id="27848"/>
    <lineage>
        <taxon>Eukaryota</taxon>
        <taxon>Metazoa</taxon>
        <taxon>Spiralia</taxon>
        <taxon>Lophotrochozoa</taxon>
        <taxon>Platyhelminthes</taxon>
        <taxon>Trematoda</taxon>
        <taxon>Digenea</taxon>
        <taxon>Plagiorchiida</taxon>
        <taxon>Echinostomata</taxon>
        <taxon>Echinostomatoidea</taxon>
        <taxon>Echinostomatidae</taxon>
        <taxon>Echinostoma</taxon>
    </lineage>
</organism>
<evidence type="ECO:0000313" key="1">
    <source>
        <dbReference type="EMBL" id="VDP92889.1"/>
    </source>
</evidence>
<name>A0A183B8T1_9TREM</name>
<dbReference type="AlphaFoldDB" id="A0A183B8T1"/>